<evidence type="ECO:0000256" key="1">
    <source>
        <dbReference type="SAM" id="MobiDB-lite"/>
    </source>
</evidence>
<keyword evidence="3" id="KW-0418">Kinase</keyword>
<keyword evidence="3" id="KW-0808">Transferase</keyword>
<dbReference type="InterPro" id="IPR036322">
    <property type="entry name" value="WD40_repeat_dom_sf"/>
</dbReference>
<dbReference type="SUPFAM" id="SSF56112">
    <property type="entry name" value="Protein kinase-like (PK-like)"/>
    <property type="match status" value="1"/>
</dbReference>
<dbReference type="GO" id="GO:0005524">
    <property type="term" value="F:ATP binding"/>
    <property type="evidence" value="ECO:0007669"/>
    <property type="project" value="InterPro"/>
</dbReference>
<reference evidence="3 4" key="1">
    <citation type="submission" date="2014-06" db="EMBL/GenBank/DDBJ databases">
        <authorList>
            <person name="Swart Estienne"/>
        </authorList>
    </citation>
    <scope>NUCLEOTIDE SEQUENCE [LARGE SCALE GENOMIC DNA]</scope>
    <source>
        <strain evidence="3 4">130c</strain>
    </source>
</reference>
<feature type="domain" description="Protein kinase" evidence="2">
    <location>
        <begin position="1"/>
        <end position="308"/>
    </location>
</feature>
<dbReference type="EMBL" id="CCKQ01018597">
    <property type="protein sequence ID" value="CDW90569.1"/>
    <property type="molecule type" value="Genomic_DNA"/>
</dbReference>
<keyword evidence="4" id="KW-1185">Reference proteome</keyword>
<name>A0A078B844_STYLE</name>
<dbReference type="OrthoDB" id="1911848at2759"/>
<dbReference type="GO" id="GO:0010506">
    <property type="term" value="P:regulation of autophagy"/>
    <property type="evidence" value="ECO:0007669"/>
    <property type="project" value="InterPro"/>
</dbReference>
<dbReference type="InParanoid" id="A0A078B844"/>
<evidence type="ECO:0000313" key="3">
    <source>
        <dbReference type="EMBL" id="CDW90569.1"/>
    </source>
</evidence>
<dbReference type="GO" id="GO:0004674">
    <property type="term" value="F:protein serine/threonine kinase activity"/>
    <property type="evidence" value="ECO:0007669"/>
    <property type="project" value="InterPro"/>
</dbReference>
<dbReference type="GO" id="GO:0005737">
    <property type="term" value="C:cytoplasm"/>
    <property type="evidence" value="ECO:0007669"/>
    <property type="project" value="TreeGrafter"/>
</dbReference>
<dbReference type="Proteomes" id="UP000039865">
    <property type="component" value="Unassembled WGS sequence"/>
</dbReference>
<dbReference type="AlphaFoldDB" id="A0A078B844"/>
<dbReference type="Pfam" id="PF00069">
    <property type="entry name" value="Pkinase"/>
    <property type="match status" value="1"/>
</dbReference>
<dbReference type="SUPFAM" id="SSF50978">
    <property type="entry name" value="WD40 repeat-like"/>
    <property type="match status" value="1"/>
</dbReference>
<evidence type="ECO:0000313" key="4">
    <source>
        <dbReference type="Proteomes" id="UP000039865"/>
    </source>
</evidence>
<gene>
    <name evidence="3" type="primary">Contig13394.g14294</name>
    <name evidence="3" type="ORF">STYLEM_19714</name>
</gene>
<dbReference type="PANTHER" id="PTHR24348">
    <property type="entry name" value="SERINE/THREONINE-PROTEIN KINASE UNC-51-RELATED"/>
    <property type="match status" value="1"/>
</dbReference>
<proteinExistence type="predicted"/>
<dbReference type="Gene3D" id="1.10.510.10">
    <property type="entry name" value="Transferase(Phosphotransferase) domain 1"/>
    <property type="match status" value="1"/>
</dbReference>
<evidence type="ECO:0000259" key="2">
    <source>
        <dbReference type="PROSITE" id="PS50011"/>
    </source>
</evidence>
<dbReference type="InterPro" id="IPR045269">
    <property type="entry name" value="Atg1-like"/>
</dbReference>
<organism evidence="3 4">
    <name type="scientific">Stylonychia lemnae</name>
    <name type="common">Ciliate</name>
    <dbReference type="NCBI Taxonomy" id="5949"/>
    <lineage>
        <taxon>Eukaryota</taxon>
        <taxon>Sar</taxon>
        <taxon>Alveolata</taxon>
        <taxon>Ciliophora</taxon>
        <taxon>Intramacronucleata</taxon>
        <taxon>Spirotrichea</taxon>
        <taxon>Stichotrichia</taxon>
        <taxon>Sporadotrichida</taxon>
        <taxon>Oxytrichidae</taxon>
        <taxon>Stylonychinae</taxon>
        <taxon>Stylonychia</taxon>
    </lineage>
</organism>
<accession>A0A078B844</accession>
<dbReference type="InterPro" id="IPR000719">
    <property type="entry name" value="Prot_kinase_dom"/>
</dbReference>
<feature type="region of interest" description="Disordered" evidence="1">
    <location>
        <begin position="1"/>
        <end position="24"/>
    </location>
</feature>
<sequence>MFTSTYGNSKDHKNSAQKRKQGFDRLSNSDQISVNGLEVNVRPLLEQNARLLNGKLIVRRVVNERSFIVFHEEFKDEFLLKGIPHEEQLERWIDLPTHTNIVTCFDQISHDGKMFSLTESTNGGDMFQYIESLNLNLAINVPHQYIETIYDCIIQLAIGMDYAHNNGLVHGQFDLSNVALAKDQDTLIFKVTDFRPATSMSLPLTSEGSLWPFARQKKKGNFTEKEKLEILMLKDIYALGICLLELMIGRICSNRFSISLDSLPLTWAEFAESTPLIQVLVECINIDNITQRKGKLSTIKKLLIKDYLKFFQRPFYKMELPVVGKRTDVCNKKAMIALSNGNEELALQYWEEAIGMKEAHFDTQLNFLIYKWRAAQLSDDEFMAELSKEFFQEKDIGKGLLGIINIATGEKEKGLQILEQIIEEEKKDLSISLKQQRFRASLKEIIQSVTVTDKDSYFQNCKLKSEHQEKIESISINVNSRFLTTTSKDCVNIWQLRPQIQKVLTFPLEEEDPASQTKFATKVLASVDQDCKLLAIYKGKNFVFQTYNIDYKNQIATLKDTIDLQKELMRAQLLDTKLDEFDVIAEIKLINDGKTLKIVQLRKKQPYMIEINLFDCSPQMRKQENKFEDKSIFRYGLTYVQYHESLNVFLNYQLSKGSLFAFPEKEFQVLVVLNREDKQNKAFYVYEVFNERFGRRVKKLENPLKLGQDESDAFDVDLECKTLIYTCGDELVFHSIKIPDQIQRYIRPRFNQALHKDNPAKIAQLRQDFIEKINKNLKNFSLLLPAQEQERRNCLLLMLKKVEYGLNNKRLVACNPQFLRIHKMLMQHQIKECPIVGVKDFVKIGIFDEIKFTNDLHRIKFVSLSSEMENNYMMLAIDGTIYKYDLATKEMLFSFKSQAYQGMMLFDEDTKLMAADTQQLKLWEFIHNKDDAPELYSVLQVPLRVEQAFVNRRGDVNYQIITCKDSFIVYHSKLDKLFDGSIMAYENIRTVEFNANATHFFVGTDKGRIYRYSIDQKAKEGEAVEAEIGQFGVDIIHCTIGIKDRDVFIVYVQGKGVKVVEYNENRIEQVEIDKERLGQVTSIKANPEATFVFIGIPETSSIGVFYLDRITLQLKIQKYITMSFQTFEMDDYCTKIIFMNHKCRVLELYSVKWEYDRSSIDEAFYNKLDDTIIDENDLNYQRQFKGKIDPTQKTLNEMDKKPAANGKPKSSSCNIF</sequence>
<dbReference type="PROSITE" id="PS50011">
    <property type="entry name" value="PROTEIN_KINASE_DOM"/>
    <property type="match status" value="1"/>
</dbReference>
<dbReference type="InterPro" id="IPR011009">
    <property type="entry name" value="Kinase-like_dom_sf"/>
</dbReference>
<protein>
    <submittedName>
        <fullName evidence="3">Protein kinase</fullName>
    </submittedName>
</protein>